<evidence type="ECO:0008006" key="3">
    <source>
        <dbReference type="Google" id="ProtNLM"/>
    </source>
</evidence>
<reference evidence="1" key="2">
    <citation type="submission" date="2023-06" db="EMBL/GenBank/DDBJ databases">
        <authorList>
            <consortium name="Lawrence Berkeley National Laboratory"/>
            <person name="Mondo S.J."/>
            <person name="Hensen N."/>
            <person name="Bonometti L."/>
            <person name="Westerberg I."/>
            <person name="Brannstrom I.O."/>
            <person name="Guillou S."/>
            <person name="Cros-Aarteil S."/>
            <person name="Calhoun S."/>
            <person name="Haridas S."/>
            <person name="Kuo A."/>
            <person name="Pangilinan J."/>
            <person name="Riley R."/>
            <person name="Labutti K."/>
            <person name="Andreopoulos B."/>
            <person name="Lipzen A."/>
            <person name="Chen C."/>
            <person name="Yanf M."/>
            <person name="Daum C."/>
            <person name="Ng V."/>
            <person name="Clum A."/>
            <person name="Steindorff A."/>
            <person name="Ohm R."/>
            <person name="Martin F."/>
            <person name="Silar P."/>
            <person name="Natvig D."/>
            <person name="Lalanne C."/>
            <person name="Gautier V."/>
            <person name="Ament-Velasquez S.L."/>
            <person name="Kruys A."/>
            <person name="Hutchinson M.I."/>
            <person name="Powell A.J."/>
            <person name="Barry K."/>
            <person name="Miller A.N."/>
            <person name="Grigoriev I.V."/>
            <person name="Debuchy R."/>
            <person name="Gladieux P."/>
            <person name="Thoren M.H."/>
            <person name="Johannesson H."/>
        </authorList>
    </citation>
    <scope>NUCLEOTIDE SEQUENCE</scope>
    <source>
        <strain evidence="1">CBS 333.67</strain>
    </source>
</reference>
<organism evidence="1 2">
    <name type="scientific">Chaetomium strumarium</name>
    <dbReference type="NCBI Taxonomy" id="1170767"/>
    <lineage>
        <taxon>Eukaryota</taxon>
        <taxon>Fungi</taxon>
        <taxon>Dikarya</taxon>
        <taxon>Ascomycota</taxon>
        <taxon>Pezizomycotina</taxon>
        <taxon>Sordariomycetes</taxon>
        <taxon>Sordariomycetidae</taxon>
        <taxon>Sordariales</taxon>
        <taxon>Chaetomiaceae</taxon>
        <taxon>Chaetomium</taxon>
    </lineage>
</organism>
<dbReference type="PANTHER" id="PTHR39596:SF2">
    <property type="entry name" value="HET DOMAIN PROTEIN (AFU_ORTHOLOGUE AFUA_1G17550)-RELATED"/>
    <property type="match status" value="1"/>
</dbReference>
<evidence type="ECO:0000313" key="1">
    <source>
        <dbReference type="EMBL" id="KAK3307614.1"/>
    </source>
</evidence>
<dbReference type="PANTHER" id="PTHR39596">
    <property type="match status" value="1"/>
</dbReference>
<protein>
    <recommendedName>
        <fullName evidence="3">Heterokaryon incompatibility domain-containing protein</fullName>
    </recommendedName>
</protein>
<dbReference type="AlphaFoldDB" id="A0AAJ0GWX2"/>
<dbReference type="RefSeq" id="XP_062723394.1">
    <property type="nucleotide sequence ID" value="XM_062864779.1"/>
</dbReference>
<proteinExistence type="predicted"/>
<keyword evidence="2" id="KW-1185">Reference proteome</keyword>
<dbReference type="GeneID" id="87883608"/>
<name>A0AAJ0GWX2_9PEZI</name>
<dbReference type="Proteomes" id="UP001273166">
    <property type="component" value="Unassembled WGS sequence"/>
</dbReference>
<sequence>MWIAPIELRFQTDKVTDPEWPFLNRLASICVEAEVYTCTNNECEKKRKTLEGIVPKCEWKGFREWIIRAVSCQMSFPEVERYGQTFFHLASAVAACQWLVYEYKTKAVRFGGEFVGNGGKACSIGDVFAVLDMIYWAVVVESHTMHLSTVLTMPWSSDFVPSKVLKAAVDQASASAGELGICLNRLWNLALVTERREADLPALVGLAAARPRELRHTLRHKGHEDCRAGFCRLTSVDSTKVTQLHKCEGRIVPEKAKQCETAKLFFDREKLNAGGSTVWSINTVPKPEILPSGEPYKYVAISHVWSDGTGIGMGTVGEVNPCLFKFFATLIETIDDGYSDIKWDPWDTISIPTEEQARRKAIDEMHYNYQEAQYTLVNFEWADDGSPCVALVLSAWLTRGWTALEFIMSGKVKVIFKQAGGDHGLVVKDMDADILARDPSTCSRAYWIASQVLGRRSQYRNCSARRHSCTLVRPA</sequence>
<dbReference type="EMBL" id="JAUDZG010000003">
    <property type="protein sequence ID" value="KAK3307614.1"/>
    <property type="molecule type" value="Genomic_DNA"/>
</dbReference>
<evidence type="ECO:0000313" key="2">
    <source>
        <dbReference type="Proteomes" id="UP001273166"/>
    </source>
</evidence>
<gene>
    <name evidence="1" type="ORF">B0T15DRAFT_395339</name>
</gene>
<comment type="caution">
    <text evidence="1">The sequence shown here is derived from an EMBL/GenBank/DDBJ whole genome shotgun (WGS) entry which is preliminary data.</text>
</comment>
<accession>A0AAJ0GWX2</accession>
<reference evidence="1" key="1">
    <citation type="journal article" date="2023" name="Mol. Phylogenet. Evol.">
        <title>Genome-scale phylogeny and comparative genomics of the fungal order Sordariales.</title>
        <authorList>
            <person name="Hensen N."/>
            <person name="Bonometti L."/>
            <person name="Westerberg I."/>
            <person name="Brannstrom I.O."/>
            <person name="Guillou S."/>
            <person name="Cros-Aarteil S."/>
            <person name="Calhoun S."/>
            <person name="Haridas S."/>
            <person name="Kuo A."/>
            <person name="Mondo S."/>
            <person name="Pangilinan J."/>
            <person name="Riley R."/>
            <person name="LaButti K."/>
            <person name="Andreopoulos B."/>
            <person name="Lipzen A."/>
            <person name="Chen C."/>
            <person name="Yan M."/>
            <person name="Daum C."/>
            <person name="Ng V."/>
            <person name="Clum A."/>
            <person name="Steindorff A."/>
            <person name="Ohm R.A."/>
            <person name="Martin F."/>
            <person name="Silar P."/>
            <person name="Natvig D.O."/>
            <person name="Lalanne C."/>
            <person name="Gautier V."/>
            <person name="Ament-Velasquez S.L."/>
            <person name="Kruys A."/>
            <person name="Hutchinson M.I."/>
            <person name="Powell A.J."/>
            <person name="Barry K."/>
            <person name="Miller A.N."/>
            <person name="Grigoriev I.V."/>
            <person name="Debuchy R."/>
            <person name="Gladieux P."/>
            <person name="Hiltunen Thoren M."/>
            <person name="Johannesson H."/>
        </authorList>
    </citation>
    <scope>NUCLEOTIDE SEQUENCE</scope>
    <source>
        <strain evidence="1">CBS 333.67</strain>
    </source>
</reference>